<dbReference type="AlphaFoldDB" id="A0A1F4TRL4"/>
<name>A0A1F4TRL4_UNCSA</name>
<proteinExistence type="predicted"/>
<keyword evidence="1" id="KW-1133">Transmembrane helix</keyword>
<dbReference type="Proteomes" id="UP000177309">
    <property type="component" value="Unassembled WGS sequence"/>
</dbReference>
<evidence type="ECO:0000256" key="1">
    <source>
        <dbReference type="SAM" id="Phobius"/>
    </source>
</evidence>
<evidence type="ECO:0000313" key="2">
    <source>
        <dbReference type="EMBL" id="OGC35239.1"/>
    </source>
</evidence>
<feature type="transmembrane region" description="Helical" evidence="1">
    <location>
        <begin position="29"/>
        <end position="51"/>
    </location>
</feature>
<reference evidence="2 3" key="1">
    <citation type="journal article" date="2016" name="Nat. Commun.">
        <title>Thousands of microbial genomes shed light on interconnected biogeochemical processes in an aquifer system.</title>
        <authorList>
            <person name="Anantharaman K."/>
            <person name="Brown C.T."/>
            <person name="Hug L.A."/>
            <person name="Sharon I."/>
            <person name="Castelle C.J."/>
            <person name="Probst A.J."/>
            <person name="Thomas B.C."/>
            <person name="Singh A."/>
            <person name="Wilkins M.J."/>
            <person name="Karaoz U."/>
            <person name="Brodie E.L."/>
            <person name="Williams K.H."/>
            <person name="Hubbard S.S."/>
            <person name="Banfield J.F."/>
        </authorList>
    </citation>
    <scope>NUCLEOTIDE SEQUENCE [LARGE SCALE GENOMIC DNA]</scope>
</reference>
<keyword evidence="1" id="KW-0812">Transmembrane</keyword>
<organism evidence="2 3">
    <name type="scientific">candidate division WOR-1 bacterium RIFOXYC2_FULL_41_25</name>
    <dbReference type="NCBI Taxonomy" id="1802586"/>
    <lineage>
        <taxon>Bacteria</taxon>
        <taxon>Bacillati</taxon>
        <taxon>Saganbacteria</taxon>
    </lineage>
</organism>
<dbReference type="EMBL" id="MEUI01000005">
    <property type="protein sequence ID" value="OGC35239.1"/>
    <property type="molecule type" value="Genomic_DNA"/>
</dbReference>
<gene>
    <name evidence="2" type="ORF">A2462_08360</name>
</gene>
<keyword evidence="1" id="KW-0472">Membrane</keyword>
<sequence>MSMSIVNSPRKPSIPTTPREIFLHNVKTAVFFVVLAPLATIAGMGLLALWASPITGPRVDRWLGLPETKKPD</sequence>
<comment type="caution">
    <text evidence="2">The sequence shown here is derived from an EMBL/GenBank/DDBJ whole genome shotgun (WGS) entry which is preliminary data.</text>
</comment>
<protein>
    <submittedName>
        <fullName evidence="2">Uncharacterized protein</fullName>
    </submittedName>
</protein>
<evidence type="ECO:0000313" key="3">
    <source>
        <dbReference type="Proteomes" id="UP000177309"/>
    </source>
</evidence>
<accession>A0A1F4TRL4</accession>